<accession>W1Y1Z9</accession>
<reference evidence="1" key="1">
    <citation type="submission" date="2013-12" db="EMBL/GenBank/DDBJ databases">
        <title>A Varibaculum cambriense genome reconstructed from a premature infant gut community with otherwise low bacterial novelty that shifts toward anaerobic metabolism during the third week of life.</title>
        <authorList>
            <person name="Brown C.T."/>
            <person name="Sharon I."/>
            <person name="Thomas B.C."/>
            <person name="Castelle C.J."/>
            <person name="Morowitz M.J."/>
            <person name="Banfield J.F."/>
        </authorList>
    </citation>
    <scope>NUCLEOTIDE SEQUENCE</scope>
</reference>
<dbReference type="AlphaFoldDB" id="W1Y1Z9"/>
<comment type="caution">
    <text evidence="1">The sequence shown here is derived from an EMBL/GenBank/DDBJ whole genome shotgun (WGS) entry which is preliminary data.</text>
</comment>
<gene>
    <name evidence="1" type="ORF">Q604_UNBC09941G0002</name>
</gene>
<proteinExistence type="predicted"/>
<organism evidence="1">
    <name type="scientific">human gut metagenome</name>
    <dbReference type="NCBI Taxonomy" id="408170"/>
    <lineage>
        <taxon>unclassified sequences</taxon>
        <taxon>metagenomes</taxon>
        <taxon>organismal metagenomes</taxon>
    </lineage>
</organism>
<protein>
    <submittedName>
        <fullName evidence="1">Uncharacterized protein</fullName>
    </submittedName>
</protein>
<dbReference type="EMBL" id="AZMM01009941">
    <property type="protein sequence ID" value="ETJ35700.1"/>
    <property type="molecule type" value="Genomic_DNA"/>
</dbReference>
<feature type="non-terminal residue" evidence="1">
    <location>
        <position position="1"/>
    </location>
</feature>
<sequence length="55" mass="6929">EFIEIVIDEWINIWKEENPDLIEIYEKFERKLLALDKEKLEREYKVVYLERKKNS</sequence>
<name>W1Y1Z9_9ZZZZ</name>
<evidence type="ECO:0000313" key="1">
    <source>
        <dbReference type="EMBL" id="ETJ35700.1"/>
    </source>
</evidence>